<dbReference type="AlphaFoldDB" id="A0A8T1UU58"/>
<dbReference type="PANTHER" id="PTHR40866:SF1">
    <property type="entry name" value="BED-TYPE DOMAIN-CONTAINING PROTEIN"/>
    <property type="match status" value="1"/>
</dbReference>
<gene>
    <name evidence="6" type="ORF">JG687_00002761</name>
</gene>
<sequence>MAPLVNEESDDLSAATHRAFLIEVLLRDYNKRLEQCLFLVGDNCSVNRRLATLMGVPLIGCASHRVNRAVAAQLCEHANDLDSVQALMLKLRTSSLSAKLRLKTTLRSIIRQQTRWGSTFAMLNRYFELLPFLDTEDEAIAELLPSAVANRRLSDLLGELKDVESVPKALQGGKVNLLDVRVWFDGLIAAKEQYSRYLGTPDFESGCVRVLKGQVKRLTRAEKAALGPFLAAAPTQGAQQEENETSASFVERLQKRHRLEEHQPAYELLGSIPPTSNVVERFFSVARTTFGMQRHSLQSYTLEMLLFLRQNTVSPYAMELAARNNMPKKRSSLSKLSKKLMHDWFEHNLHHSYPAEEEKEWLAQEGGTTLEQVDNWFINTRGRKWKPMINRLMAEKQTGTCPLLDKMAKKFY</sequence>
<dbReference type="Pfam" id="PF05920">
    <property type="entry name" value="Homeobox_KN"/>
    <property type="match status" value="1"/>
</dbReference>
<dbReference type="VEuPathDB" id="FungiDB:PC110_g1802"/>
<name>A0A8T1UU58_9STRA</name>
<protein>
    <recommendedName>
        <fullName evidence="5">Homeobox domain-containing protein</fullName>
    </recommendedName>
</protein>
<reference evidence="6" key="1">
    <citation type="submission" date="2021-01" db="EMBL/GenBank/DDBJ databases">
        <title>Phytophthora aleatoria, a newly-described species from Pinus radiata is distinct from Phytophthora cactorum isolates based on comparative genomics.</title>
        <authorList>
            <person name="Mcdougal R."/>
            <person name="Panda P."/>
            <person name="Williams N."/>
            <person name="Studholme D.J."/>
        </authorList>
    </citation>
    <scope>NUCLEOTIDE SEQUENCE</scope>
    <source>
        <strain evidence="6">NZFS 3830</strain>
    </source>
</reference>
<dbReference type="EMBL" id="JAENGZ010000078">
    <property type="protein sequence ID" value="KAG6970248.1"/>
    <property type="molecule type" value="Genomic_DNA"/>
</dbReference>
<comment type="subcellular location">
    <subcellularLocation>
        <location evidence="4">Nucleus</location>
    </subcellularLocation>
</comment>
<dbReference type="GO" id="GO:0006355">
    <property type="term" value="P:regulation of DNA-templated transcription"/>
    <property type="evidence" value="ECO:0007669"/>
    <property type="project" value="InterPro"/>
</dbReference>
<feature type="domain" description="Homeobox" evidence="5">
    <location>
        <begin position="324"/>
        <end position="387"/>
    </location>
</feature>
<dbReference type="InterPro" id="IPR001356">
    <property type="entry name" value="HD"/>
</dbReference>
<dbReference type="VEuPathDB" id="FungiDB:PC110_g1813"/>
<evidence type="ECO:0000256" key="4">
    <source>
        <dbReference type="PROSITE-ProRule" id="PRU00108"/>
    </source>
</evidence>
<proteinExistence type="predicted"/>
<dbReference type="InterPro" id="IPR008422">
    <property type="entry name" value="KN_HD"/>
</dbReference>
<keyword evidence="1 4" id="KW-0238">DNA-binding</keyword>
<organism evidence="6 7">
    <name type="scientific">Phytophthora cactorum</name>
    <dbReference type="NCBI Taxonomy" id="29920"/>
    <lineage>
        <taxon>Eukaryota</taxon>
        <taxon>Sar</taxon>
        <taxon>Stramenopiles</taxon>
        <taxon>Oomycota</taxon>
        <taxon>Peronosporomycetes</taxon>
        <taxon>Peronosporales</taxon>
        <taxon>Peronosporaceae</taxon>
        <taxon>Phytophthora</taxon>
    </lineage>
</organism>
<dbReference type="GO" id="GO:0003677">
    <property type="term" value="F:DNA binding"/>
    <property type="evidence" value="ECO:0007669"/>
    <property type="project" value="UniProtKB-UniRule"/>
</dbReference>
<evidence type="ECO:0000313" key="6">
    <source>
        <dbReference type="EMBL" id="KAG6970248.1"/>
    </source>
</evidence>
<keyword evidence="3 4" id="KW-0539">Nucleus</keyword>
<dbReference type="PROSITE" id="PS50071">
    <property type="entry name" value="HOMEOBOX_2"/>
    <property type="match status" value="1"/>
</dbReference>
<evidence type="ECO:0000256" key="1">
    <source>
        <dbReference type="ARBA" id="ARBA00023125"/>
    </source>
</evidence>
<comment type="caution">
    <text evidence="6">The sequence shown here is derived from an EMBL/GenBank/DDBJ whole genome shotgun (WGS) entry which is preliminary data.</text>
</comment>
<feature type="DNA-binding region" description="Homeobox" evidence="4">
    <location>
        <begin position="326"/>
        <end position="388"/>
    </location>
</feature>
<accession>A0A8T1UU58</accession>
<dbReference type="PANTHER" id="PTHR40866">
    <property type="entry name" value="BED-TYPE DOMAIN-CONTAINING PROTEIN"/>
    <property type="match status" value="1"/>
</dbReference>
<dbReference type="GO" id="GO:0005634">
    <property type="term" value="C:nucleus"/>
    <property type="evidence" value="ECO:0007669"/>
    <property type="project" value="UniProtKB-SubCell"/>
</dbReference>
<evidence type="ECO:0000256" key="2">
    <source>
        <dbReference type="ARBA" id="ARBA00023155"/>
    </source>
</evidence>
<evidence type="ECO:0000313" key="7">
    <source>
        <dbReference type="Proteomes" id="UP000688947"/>
    </source>
</evidence>
<evidence type="ECO:0000256" key="3">
    <source>
        <dbReference type="ARBA" id="ARBA00023242"/>
    </source>
</evidence>
<keyword evidence="2 4" id="KW-0371">Homeobox</keyword>
<dbReference type="SMART" id="SM00389">
    <property type="entry name" value="HOX"/>
    <property type="match status" value="1"/>
</dbReference>
<evidence type="ECO:0000259" key="5">
    <source>
        <dbReference type="PROSITE" id="PS50071"/>
    </source>
</evidence>
<dbReference type="CDD" id="cd00086">
    <property type="entry name" value="homeodomain"/>
    <property type="match status" value="1"/>
</dbReference>
<dbReference type="Proteomes" id="UP000688947">
    <property type="component" value="Unassembled WGS sequence"/>
</dbReference>
<dbReference type="OrthoDB" id="116998at2759"/>